<gene>
    <name evidence="2" type="ORF">L3X38_012545</name>
</gene>
<feature type="coiled-coil region" evidence="1">
    <location>
        <begin position="102"/>
        <end position="137"/>
    </location>
</feature>
<protein>
    <submittedName>
        <fullName evidence="2">Uncharacterized protein</fullName>
    </submittedName>
</protein>
<evidence type="ECO:0000256" key="1">
    <source>
        <dbReference type="SAM" id="Coils"/>
    </source>
</evidence>
<evidence type="ECO:0000313" key="2">
    <source>
        <dbReference type="EMBL" id="KAI5344668.1"/>
    </source>
</evidence>
<dbReference type="AlphaFoldDB" id="A0AAD4WK96"/>
<name>A0AAD4WK96_PRUDU</name>
<dbReference type="InterPro" id="IPR004252">
    <property type="entry name" value="Probable_transposase_24"/>
</dbReference>
<dbReference type="Proteomes" id="UP001054821">
    <property type="component" value="Chromosome 2"/>
</dbReference>
<evidence type="ECO:0000313" key="3">
    <source>
        <dbReference type="Proteomes" id="UP001054821"/>
    </source>
</evidence>
<sequence length="166" mass="19539">MEEKGEKTDRLSLFMQTRKKKKKNEDEEVFDYESANIINQFNQYLEEREEYEQDKDYREEVFTKVMGPDGHGRVRMYGTGITLSQVFGQSSRVPDIDENSIREELERQYQSQIDDLKSHYESKLGDLQSKYEDLSSQIHVMKALVSKLTQLKVEVNRCIKPAPTKT</sequence>
<comment type="caution">
    <text evidence="2">The sequence shown here is derived from an EMBL/GenBank/DDBJ whole genome shotgun (WGS) entry which is preliminary data.</text>
</comment>
<keyword evidence="3" id="KW-1185">Reference proteome</keyword>
<keyword evidence="1" id="KW-0175">Coiled coil</keyword>
<accession>A0AAD4WK96</accession>
<dbReference type="Pfam" id="PF03004">
    <property type="entry name" value="Transposase_24"/>
    <property type="match status" value="1"/>
</dbReference>
<proteinExistence type="predicted"/>
<reference evidence="2 3" key="1">
    <citation type="journal article" date="2022" name="G3 (Bethesda)">
        <title>Whole-genome sequence and methylome profiling of the almond [Prunus dulcis (Mill.) D.A. Webb] cultivar 'Nonpareil'.</title>
        <authorList>
            <person name="D'Amico-Willman K.M."/>
            <person name="Ouma W.Z."/>
            <person name="Meulia T."/>
            <person name="Sideli G.M."/>
            <person name="Gradziel T.M."/>
            <person name="Fresnedo-Ramirez J."/>
        </authorList>
    </citation>
    <scope>NUCLEOTIDE SEQUENCE [LARGE SCALE GENOMIC DNA]</scope>
    <source>
        <strain evidence="2">Clone GOH B32 T37-40</strain>
    </source>
</reference>
<organism evidence="2 3">
    <name type="scientific">Prunus dulcis</name>
    <name type="common">Almond</name>
    <name type="synonym">Amygdalus dulcis</name>
    <dbReference type="NCBI Taxonomy" id="3755"/>
    <lineage>
        <taxon>Eukaryota</taxon>
        <taxon>Viridiplantae</taxon>
        <taxon>Streptophyta</taxon>
        <taxon>Embryophyta</taxon>
        <taxon>Tracheophyta</taxon>
        <taxon>Spermatophyta</taxon>
        <taxon>Magnoliopsida</taxon>
        <taxon>eudicotyledons</taxon>
        <taxon>Gunneridae</taxon>
        <taxon>Pentapetalae</taxon>
        <taxon>rosids</taxon>
        <taxon>fabids</taxon>
        <taxon>Rosales</taxon>
        <taxon>Rosaceae</taxon>
        <taxon>Amygdaloideae</taxon>
        <taxon>Amygdaleae</taxon>
        <taxon>Prunus</taxon>
    </lineage>
</organism>
<dbReference type="EMBL" id="JAJFAZ020000002">
    <property type="protein sequence ID" value="KAI5344668.1"/>
    <property type="molecule type" value="Genomic_DNA"/>
</dbReference>